<dbReference type="Proteomes" id="UP000515159">
    <property type="component" value="Chromosome 13"/>
</dbReference>
<dbReference type="AlphaFoldDB" id="A0A6P8P0F9"/>
<reference evidence="3" key="1">
    <citation type="submission" date="2025-08" db="UniProtKB">
        <authorList>
            <consortium name="RefSeq"/>
        </authorList>
    </citation>
    <scope>IDENTIFICATION</scope>
</reference>
<feature type="compositionally biased region" description="Basic and acidic residues" evidence="1">
    <location>
        <begin position="595"/>
        <end position="620"/>
    </location>
</feature>
<feature type="region of interest" description="Disordered" evidence="1">
    <location>
        <begin position="573"/>
        <end position="637"/>
    </location>
</feature>
<organism evidence="2 3">
    <name type="scientific">Geotrypetes seraphini</name>
    <name type="common">Gaboon caecilian</name>
    <name type="synonym">Caecilia seraphini</name>
    <dbReference type="NCBI Taxonomy" id="260995"/>
    <lineage>
        <taxon>Eukaryota</taxon>
        <taxon>Metazoa</taxon>
        <taxon>Chordata</taxon>
        <taxon>Craniata</taxon>
        <taxon>Vertebrata</taxon>
        <taxon>Euteleostomi</taxon>
        <taxon>Amphibia</taxon>
        <taxon>Gymnophiona</taxon>
        <taxon>Geotrypetes</taxon>
    </lineage>
</organism>
<feature type="compositionally biased region" description="Polar residues" evidence="1">
    <location>
        <begin position="496"/>
        <end position="512"/>
    </location>
</feature>
<protein>
    <submittedName>
        <fullName evidence="3">Specifically androgen-regulated gene protein isoform X1</fullName>
    </submittedName>
</protein>
<dbReference type="KEGG" id="gsh:117347530"/>
<dbReference type="InParanoid" id="A0A6P8P0F9"/>
<dbReference type="PANTHER" id="PTHR21555:SF0">
    <property type="entry name" value="SPECIFICALLY ANDROGEN-REGULATED GENE PROTEIN"/>
    <property type="match status" value="1"/>
</dbReference>
<feature type="region of interest" description="Disordered" evidence="1">
    <location>
        <begin position="481"/>
        <end position="512"/>
    </location>
</feature>
<dbReference type="GO" id="GO:0005737">
    <property type="term" value="C:cytoplasm"/>
    <property type="evidence" value="ECO:0007669"/>
    <property type="project" value="TreeGrafter"/>
</dbReference>
<evidence type="ECO:0000256" key="1">
    <source>
        <dbReference type="SAM" id="MobiDB-lite"/>
    </source>
</evidence>
<dbReference type="InterPro" id="IPR026152">
    <property type="entry name" value="SARG"/>
</dbReference>
<evidence type="ECO:0000313" key="3">
    <source>
        <dbReference type="RefSeq" id="XP_033774500.1"/>
    </source>
</evidence>
<dbReference type="Pfam" id="PF15385">
    <property type="entry name" value="SARG"/>
    <property type="match status" value="1"/>
</dbReference>
<name>A0A6P8P0F9_GEOSA</name>
<gene>
    <name evidence="3" type="primary">C13H1orf116</name>
</gene>
<evidence type="ECO:0000313" key="2">
    <source>
        <dbReference type="Proteomes" id="UP000515159"/>
    </source>
</evidence>
<dbReference type="OrthoDB" id="9898538at2759"/>
<dbReference type="RefSeq" id="XP_033774500.1">
    <property type="nucleotide sequence ID" value="XM_033918609.1"/>
</dbReference>
<feature type="compositionally biased region" description="Basic and acidic residues" evidence="1">
    <location>
        <begin position="747"/>
        <end position="756"/>
    </location>
</feature>
<feature type="compositionally biased region" description="Polar residues" evidence="1">
    <location>
        <begin position="578"/>
        <end position="592"/>
    </location>
</feature>
<dbReference type="GeneID" id="117347530"/>
<keyword evidence="2" id="KW-1185">Reference proteome</keyword>
<dbReference type="FunCoup" id="A0A6P8P0F9">
    <property type="interactions" value="261"/>
</dbReference>
<proteinExistence type="predicted"/>
<dbReference type="PANTHER" id="PTHR21555">
    <property type="entry name" value="SPECIFICALLY ANDROGEN-REGULATED GENE PROTEIN"/>
    <property type="match status" value="1"/>
</dbReference>
<sequence length="763" mass="83973">MFTVCFCISIIFQFHIGQKELLEASLRETVSPPSPRALFCVMPESELWTGNCGMESMSSGSCDSVVSITSNHSAFSDECYDHLSAEERECLMFLEETIDSLDVEVDSRVSTDESERVDEASKEHETSYVKPTLPKEHETSYVKPTLPKEHEISYVKPTLPKEHETSYVKPTLPKSPCDTLPKSLGQQVAEAKSNAPKPDLLNAGPVLIPNSGFRSLPRNVLAPREESTLSVSRNIAASCIDVSTACNEGSRGTLSEWPLEDRQRKGSLQNLLHIPPPEPFRDENLALDQAPVKTNLTEVTSEDSKVIEVDDTVVKGGCEKLEKMEELVPLQQFSPGSEVISEQNKQDVPGLQQPQNVQCEKSSDVQKVIQETPHGYREKFESQECLNLSTAKAADLHFKQGPPIAPKPRKLPPNIILKRSDGSLLNSSAESEPRTRTSSLSRNIDAFHVKPFDSREQGKARQEALMKLGLKAKPEVLSTSPLKSPGFLKSGEFTMPKTSMENTTNERSPKNAQPGTIQNVGLHEEVHVLSTNPEKSLVSPKSKEIVVPKANMENLVKHGGKDMSTDKRVITNPVAPQEKTQILSTSPVQSSGFPKPREVSKLKEEMTRDGKAETADKRSSYAEPGAGLRLPEGSLPGLRHFSFKSNTLERSGIGLSSYVDNSDQSQKSSGSVFKNAISSKFSSSFLRNSRPRPASLGTGKDFSNLQSPDQAMAEPEKNENRRSFPLQNLSKPSRPGVSVKITPKGSSNEEHRREALIKLGLLK</sequence>
<accession>A0A6P8P0F9</accession>
<dbReference type="CTD" id="498222"/>
<feature type="region of interest" description="Disordered" evidence="1">
    <location>
        <begin position="107"/>
        <end position="126"/>
    </location>
</feature>
<feature type="region of interest" description="Disordered" evidence="1">
    <location>
        <begin position="684"/>
        <end position="763"/>
    </location>
</feature>